<feature type="transmembrane region" description="Helical" evidence="5">
    <location>
        <begin position="446"/>
        <end position="465"/>
    </location>
</feature>
<name>A0AAV0BPI0_PHAPC</name>
<feature type="transmembrane region" description="Helical" evidence="5">
    <location>
        <begin position="352"/>
        <end position="371"/>
    </location>
</feature>
<dbReference type="FunFam" id="1.20.1250.20:FF:000011">
    <property type="entry name" value="MFS multidrug transporter, putative"/>
    <property type="match status" value="1"/>
</dbReference>
<proteinExistence type="predicted"/>
<keyword evidence="4 5" id="KW-0472">Membrane</keyword>
<keyword evidence="8" id="KW-1185">Reference proteome</keyword>
<dbReference type="CDD" id="cd17323">
    <property type="entry name" value="MFS_Tpo1_MDR_like"/>
    <property type="match status" value="1"/>
</dbReference>
<dbReference type="Pfam" id="PF07690">
    <property type="entry name" value="MFS_1"/>
    <property type="match status" value="1"/>
</dbReference>
<evidence type="ECO:0000313" key="7">
    <source>
        <dbReference type="EMBL" id="CAH7688562.1"/>
    </source>
</evidence>
<dbReference type="InterPro" id="IPR020846">
    <property type="entry name" value="MFS_dom"/>
</dbReference>
<sequence>MVMLIKETKLTTLYDLDPDLVNWSEGDPDNPKCWSCSKKCIITLVVSILGLSSTFASAAPSSAIEKISEQFKVSETISALITSLYLCGYIAGPLIWAPLSEMVGRRPIFIITLFCYSIFQLGDALNTNIVTILISRFFSGFFATAPLTNSGGVFADIWDPFGRAISMTLFTTGTFIGPALGPVVGYFVASSSLGYRWIFWIMMIFGAICFILALFFLPETFSPVLLSKKAKSLRLSSGNQSFYAIHDKADFSAKSILRRTILRPIEMTCTEPILFMVNVYMAITYGLMYALLKAVPVIWTQIRGFKHVQMGLIFFGITIGAAISAFINLYLIRPLKKLSEKWHGHPPCEFQLRGAMVAGPFLTIGIFWLGWTGAYAVIPWYVPAIATIFIGIAFNLLFISLQSYLIEVYSSYSASALASTTFCRSFSGVAFPLFTGPMLAKMGTQWALTLIGCLSILVVPSPFFFHKYGTRFRKESKFAPAIDLKLRHLIENEANSSQRTSFEVDVEGAKKDIESVKDVKI</sequence>
<evidence type="ECO:0000256" key="1">
    <source>
        <dbReference type="ARBA" id="ARBA00004141"/>
    </source>
</evidence>
<evidence type="ECO:0000256" key="3">
    <source>
        <dbReference type="ARBA" id="ARBA00022989"/>
    </source>
</evidence>
<evidence type="ECO:0000256" key="5">
    <source>
        <dbReference type="SAM" id="Phobius"/>
    </source>
</evidence>
<gene>
    <name evidence="7" type="ORF">PPACK8108_LOCUS23531</name>
</gene>
<dbReference type="InterPro" id="IPR036259">
    <property type="entry name" value="MFS_trans_sf"/>
</dbReference>
<evidence type="ECO:0000256" key="4">
    <source>
        <dbReference type="ARBA" id="ARBA00023136"/>
    </source>
</evidence>
<accession>A0AAV0BPI0</accession>
<dbReference type="PANTHER" id="PTHR23502">
    <property type="entry name" value="MAJOR FACILITATOR SUPERFAMILY"/>
    <property type="match status" value="1"/>
</dbReference>
<comment type="caution">
    <text evidence="7">The sequence shown here is derived from an EMBL/GenBank/DDBJ whole genome shotgun (WGS) entry which is preliminary data.</text>
</comment>
<feature type="transmembrane region" description="Helical" evidence="5">
    <location>
        <begin position="137"/>
        <end position="157"/>
    </location>
</feature>
<protein>
    <submittedName>
        <fullName evidence="7">Major facilitator superfamily domain-containing protein</fullName>
    </submittedName>
</protein>
<dbReference type="Gene3D" id="1.20.1250.20">
    <property type="entry name" value="MFS general substrate transporter like domains"/>
    <property type="match status" value="1"/>
</dbReference>
<feature type="domain" description="Major facilitator superfamily (MFS) profile" evidence="6">
    <location>
        <begin position="42"/>
        <end position="470"/>
    </location>
</feature>
<keyword evidence="2 5" id="KW-0812">Transmembrane</keyword>
<dbReference type="SUPFAM" id="SSF103473">
    <property type="entry name" value="MFS general substrate transporter"/>
    <property type="match status" value="1"/>
</dbReference>
<dbReference type="AlphaFoldDB" id="A0AAV0BPI0"/>
<comment type="subcellular location">
    <subcellularLocation>
        <location evidence="1">Membrane</location>
        <topology evidence="1">Multi-pass membrane protein</topology>
    </subcellularLocation>
</comment>
<feature type="transmembrane region" description="Helical" evidence="5">
    <location>
        <begin position="312"/>
        <end position="331"/>
    </location>
</feature>
<evidence type="ECO:0000313" key="8">
    <source>
        <dbReference type="Proteomes" id="UP001153365"/>
    </source>
</evidence>
<dbReference type="GO" id="GO:0022857">
    <property type="term" value="F:transmembrane transporter activity"/>
    <property type="evidence" value="ECO:0007669"/>
    <property type="project" value="InterPro"/>
</dbReference>
<dbReference type="InterPro" id="IPR011701">
    <property type="entry name" value="MFS"/>
</dbReference>
<dbReference type="GO" id="GO:0005886">
    <property type="term" value="C:plasma membrane"/>
    <property type="evidence" value="ECO:0007669"/>
    <property type="project" value="TreeGrafter"/>
</dbReference>
<dbReference type="PANTHER" id="PTHR23502:SF74">
    <property type="entry name" value="MAJOR FACILITATOR SUPERFAMILY (MFS) PROFILE DOMAIN-CONTAINING PROTEIN"/>
    <property type="match status" value="1"/>
</dbReference>
<dbReference type="Proteomes" id="UP001153365">
    <property type="component" value="Unassembled WGS sequence"/>
</dbReference>
<dbReference type="PROSITE" id="PS50850">
    <property type="entry name" value="MFS"/>
    <property type="match status" value="1"/>
</dbReference>
<feature type="transmembrane region" description="Helical" evidence="5">
    <location>
        <begin position="195"/>
        <end position="217"/>
    </location>
</feature>
<feature type="transmembrane region" description="Helical" evidence="5">
    <location>
        <begin position="169"/>
        <end position="189"/>
    </location>
</feature>
<dbReference type="EMBL" id="CALTRL010005990">
    <property type="protein sequence ID" value="CAH7688562.1"/>
    <property type="molecule type" value="Genomic_DNA"/>
</dbReference>
<feature type="transmembrane region" description="Helical" evidence="5">
    <location>
        <begin position="76"/>
        <end position="96"/>
    </location>
</feature>
<keyword evidence="3 5" id="KW-1133">Transmembrane helix</keyword>
<evidence type="ECO:0000259" key="6">
    <source>
        <dbReference type="PROSITE" id="PS50850"/>
    </source>
</evidence>
<evidence type="ECO:0000256" key="2">
    <source>
        <dbReference type="ARBA" id="ARBA00022692"/>
    </source>
</evidence>
<reference evidence="7" key="1">
    <citation type="submission" date="2022-06" db="EMBL/GenBank/DDBJ databases">
        <authorList>
            <consortium name="SYNGENTA / RWTH Aachen University"/>
        </authorList>
    </citation>
    <scope>NUCLEOTIDE SEQUENCE</scope>
</reference>
<organism evidence="7 8">
    <name type="scientific">Phakopsora pachyrhizi</name>
    <name type="common">Asian soybean rust disease fungus</name>
    <dbReference type="NCBI Taxonomy" id="170000"/>
    <lineage>
        <taxon>Eukaryota</taxon>
        <taxon>Fungi</taxon>
        <taxon>Dikarya</taxon>
        <taxon>Basidiomycota</taxon>
        <taxon>Pucciniomycotina</taxon>
        <taxon>Pucciniomycetes</taxon>
        <taxon>Pucciniales</taxon>
        <taxon>Phakopsoraceae</taxon>
        <taxon>Phakopsora</taxon>
    </lineage>
</organism>
<feature type="transmembrane region" description="Helical" evidence="5">
    <location>
        <begin position="377"/>
        <end position="399"/>
    </location>
</feature>
<feature type="transmembrane region" description="Helical" evidence="5">
    <location>
        <begin position="273"/>
        <end position="292"/>
    </location>
</feature>
<feature type="transmembrane region" description="Helical" evidence="5">
    <location>
        <begin position="108"/>
        <end position="125"/>
    </location>
</feature>